<feature type="transmembrane region" description="Helical" evidence="1">
    <location>
        <begin position="141"/>
        <end position="160"/>
    </location>
</feature>
<evidence type="ECO:0000313" key="2">
    <source>
        <dbReference type="EMBL" id="MFD0958969.1"/>
    </source>
</evidence>
<organism evidence="2 3">
    <name type="scientific">Paenibacillus chungangensis</name>
    <dbReference type="NCBI Taxonomy" id="696535"/>
    <lineage>
        <taxon>Bacteria</taxon>
        <taxon>Bacillati</taxon>
        <taxon>Bacillota</taxon>
        <taxon>Bacilli</taxon>
        <taxon>Bacillales</taxon>
        <taxon>Paenibacillaceae</taxon>
        <taxon>Paenibacillus</taxon>
    </lineage>
</organism>
<keyword evidence="3" id="KW-1185">Reference proteome</keyword>
<proteinExistence type="predicted"/>
<keyword evidence="1" id="KW-1133">Transmembrane helix</keyword>
<keyword evidence="1" id="KW-0812">Transmembrane</keyword>
<name>A0ABW3HNF4_9BACL</name>
<accession>A0ABW3HNF4</accession>
<reference evidence="3" key="1">
    <citation type="journal article" date="2019" name="Int. J. Syst. Evol. Microbiol.">
        <title>The Global Catalogue of Microorganisms (GCM) 10K type strain sequencing project: providing services to taxonomists for standard genome sequencing and annotation.</title>
        <authorList>
            <consortium name="The Broad Institute Genomics Platform"/>
            <consortium name="The Broad Institute Genome Sequencing Center for Infectious Disease"/>
            <person name="Wu L."/>
            <person name="Ma J."/>
        </authorList>
    </citation>
    <scope>NUCLEOTIDE SEQUENCE [LARGE SCALE GENOMIC DNA]</scope>
    <source>
        <strain evidence="3">CCUG 59129</strain>
    </source>
</reference>
<dbReference type="Proteomes" id="UP001596989">
    <property type="component" value="Unassembled WGS sequence"/>
</dbReference>
<evidence type="ECO:0008006" key="4">
    <source>
        <dbReference type="Google" id="ProtNLM"/>
    </source>
</evidence>
<keyword evidence="1" id="KW-0472">Membrane</keyword>
<dbReference type="RefSeq" id="WP_377562803.1">
    <property type="nucleotide sequence ID" value="NZ_JBHTJZ010000005.1"/>
</dbReference>
<comment type="caution">
    <text evidence="2">The sequence shown here is derived from an EMBL/GenBank/DDBJ whole genome shotgun (WGS) entry which is preliminary data.</text>
</comment>
<dbReference type="EMBL" id="JBHTJZ010000005">
    <property type="protein sequence ID" value="MFD0958969.1"/>
    <property type="molecule type" value="Genomic_DNA"/>
</dbReference>
<sequence>MNADNAYVLTDKDVNRIRSYVHAKYAAAPQEKRAEIVADAIKRIIYRGLPEFKADVRQRMTATLIRTTVLEQLRPVSRSDILELCRTLDQQDEEIAAPLRRWMNRSSMAGACMETANSAIAEDIPLHGASVVISGIRRKRLLLYGALSLSLLSAVLMYGWSLNESPSAPALLQSTTEQHQIEHAVQRAVNELPSELQYTPVDEERLAAFLKKRNSMLADPEYMDPIIAAAEQFNIHPLLLFAVTGQEQAFVPRSHERAEEIANNPFNVFHSWQQFNTSIKESAEIASRTIVRLSKDKPKHTDPIAWINREYAEDPNWSKGVSSILRSMMAYMEKPHDEVSP</sequence>
<evidence type="ECO:0000256" key="1">
    <source>
        <dbReference type="SAM" id="Phobius"/>
    </source>
</evidence>
<gene>
    <name evidence="2" type="ORF">ACFQ2I_06140</name>
</gene>
<evidence type="ECO:0000313" key="3">
    <source>
        <dbReference type="Proteomes" id="UP001596989"/>
    </source>
</evidence>
<protein>
    <recommendedName>
        <fullName evidence="4">Mannosyl-glycoprotein endo-beta-N-acetylglucosamidase-like domain-containing protein</fullName>
    </recommendedName>
</protein>